<protein>
    <recommendedName>
        <fullName evidence="5">Leucine-binding protein domain-containing protein</fullName>
    </recommendedName>
</protein>
<evidence type="ECO:0000256" key="1">
    <source>
        <dbReference type="ARBA" id="ARBA00010062"/>
    </source>
</evidence>
<comment type="similarity">
    <text evidence="1">Belongs to the leucine-binding protein family.</text>
</comment>
<feature type="chain" id="PRO_5038424259" description="Leucine-binding protein domain-containing protein" evidence="4">
    <location>
        <begin position="22"/>
        <end position="415"/>
    </location>
</feature>
<feature type="compositionally biased region" description="Low complexity" evidence="3">
    <location>
        <begin position="66"/>
        <end position="80"/>
    </location>
</feature>
<feature type="domain" description="Leucine-binding protein" evidence="5">
    <location>
        <begin position="89"/>
        <end position="404"/>
    </location>
</feature>
<evidence type="ECO:0000256" key="4">
    <source>
        <dbReference type="SAM" id="SignalP"/>
    </source>
</evidence>
<dbReference type="PANTHER" id="PTHR47151">
    <property type="entry name" value="LEU/ILE/VAL-BINDING ABC TRANSPORTER SUBUNIT"/>
    <property type="match status" value="1"/>
</dbReference>
<evidence type="ECO:0000313" key="6">
    <source>
        <dbReference type="EMBL" id="MQY25398.1"/>
    </source>
</evidence>
<evidence type="ECO:0000256" key="2">
    <source>
        <dbReference type="ARBA" id="ARBA00022729"/>
    </source>
</evidence>
<dbReference type="Proteomes" id="UP000431401">
    <property type="component" value="Unassembled WGS sequence"/>
</dbReference>
<keyword evidence="2 4" id="KW-0732">Signal</keyword>
<dbReference type="Gene3D" id="3.40.50.2300">
    <property type="match status" value="2"/>
</dbReference>
<dbReference type="CDD" id="cd06342">
    <property type="entry name" value="PBP1_ABC_LIVBP-like"/>
    <property type="match status" value="1"/>
</dbReference>
<evidence type="ECO:0000259" key="5">
    <source>
        <dbReference type="Pfam" id="PF13458"/>
    </source>
</evidence>
<name>A0A7K0DIE8_9NOCA</name>
<dbReference type="Pfam" id="PF13458">
    <property type="entry name" value="Peripla_BP_6"/>
    <property type="match status" value="1"/>
</dbReference>
<dbReference type="InterPro" id="IPR028082">
    <property type="entry name" value="Peripla_BP_I"/>
</dbReference>
<accession>A0A7K0DIE8</accession>
<proteinExistence type="inferred from homology"/>
<feature type="region of interest" description="Disordered" evidence="3">
    <location>
        <begin position="30"/>
        <end position="80"/>
    </location>
</feature>
<sequence>MLSSTRRGRTTRGLLVLGAAAALVLTGCSSKTTTSGGGSETSGSSSAGALSIQPVTQVDPDGKSVPATDTAKAADPAGDGKATCPAGTTIAFAGALTGSNAALGINIADGAKLALDQHNKANPGCKIELKTWDTEGDPQKATGVIPQIVADKSVIGLVGPAFSGETKATGKILSDGGLVSVTASATNATLTQNGWTTFFRGLANDDVQGPSVAKYLVGTAGYKKVCVVQDNSDYGTGLAKSINEGLGAAADPSCAASVKAGDKDFSATVTKIAAANADAVFYSGYYAEGAPLAAQLKSGGVKAVFVGPDGVNDPQFVKQAGSAAKGAALTCPCGPAPDKFAKDYTAFNNQAPGVYSVEAYDIATIFAKGIDAGKLTRADLLDYVRNYEGDGLGRHYKWNPNGELSSALIWIYTVK</sequence>
<organism evidence="6 7">
    <name type="scientific">Nocardia aurantia</name>
    <dbReference type="NCBI Taxonomy" id="2585199"/>
    <lineage>
        <taxon>Bacteria</taxon>
        <taxon>Bacillati</taxon>
        <taxon>Actinomycetota</taxon>
        <taxon>Actinomycetes</taxon>
        <taxon>Mycobacteriales</taxon>
        <taxon>Nocardiaceae</taxon>
        <taxon>Nocardia</taxon>
    </lineage>
</organism>
<evidence type="ECO:0000256" key="3">
    <source>
        <dbReference type="SAM" id="MobiDB-lite"/>
    </source>
</evidence>
<dbReference type="PANTHER" id="PTHR47151:SF2">
    <property type="entry name" value="AMINO ACID BINDING PROTEIN"/>
    <property type="match status" value="1"/>
</dbReference>
<evidence type="ECO:0000313" key="7">
    <source>
        <dbReference type="Proteomes" id="UP000431401"/>
    </source>
</evidence>
<dbReference type="AlphaFoldDB" id="A0A7K0DIE8"/>
<comment type="caution">
    <text evidence="6">The sequence shown here is derived from an EMBL/GenBank/DDBJ whole genome shotgun (WGS) entry which is preliminary data.</text>
</comment>
<reference evidence="6 7" key="1">
    <citation type="submission" date="2019-10" db="EMBL/GenBank/DDBJ databases">
        <title>Nocardia macrotermitis sp. nov. and Nocardia aurantia sp. nov., isolated from the gut of fungus growing-termite Macrotermes natalensis.</title>
        <authorList>
            <person name="Benndorf R."/>
            <person name="Schwitalla J."/>
            <person name="Martin K."/>
            <person name="De Beer W."/>
            <person name="Kaster A.-K."/>
            <person name="Vollmers J."/>
            <person name="Poulsen M."/>
            <person name="Beemelmanns C."/>
        </authorList>
    </citation>
    <scope>NUCLEOTIDE SEQUENCE [LARGE SCALE GENOMIC DNA]</scope>
    <source>
        <strain evidence="6 7">RB56</strain>
    </source>
</reference>
<dbReference type="PROSITE" id="PS51257">
    <property type="entry name" value="PROKAR_LIPOPROTEIN"/>
    <property type="match status" value="1"/>
</dbReference>
<keyword evidence="7" id="KW-1185">Reference proteome</keyword>
<feature type="signal peptide" evidence="4">
    <location>
        <begin position="1"/>
        <end position="21"/>
    </location>
</feature>
<dbReference type="SUPFAM" id="SSF53822">
    <property type="entry name" value="Periplasmic binding protein-like I"/>
    <property type="match status" value="1"/>
</dbReference>
<dbReference type="InterPro" id="IPR028081">
    <property type="entry name" value="Leu-bd"/>
</dbReference>
<dbReference type="EMBL" id="WEGI01000002">
    <property type="protein sequence ID" value="MQY25398.1"/>
    <property type="molecule type" value="Genomic_DNA"/>
</dbReference>
<gene>
    <name evidence="6" type="ORF">NRB56_09540</name>
</gene>